<organism evidence="1 2">
    <name type="scientific">Kribbella alba</name>
    <dbReference type="NCBI Taxonomy" id="190197"/>
    <lineage>
        <taxon>Bacteria</taxon>
        <taxon>Bacillati</taxon>
        <taxon>Actinomycetota</taxon>
        <taxon>Actinomycetes</taxon>
        <taxon>Propionibacteriales</taxon>
        <taxon>Kribbellaceae</taxon>
        <taxon>Kribbella</taxon>
    </lineage>
</organism>
<protein>
    <recommendedName>
        <fullName evidence="3">DUF4254 domain-containing protein</fullName>
    </recommendedName>
</protein>
<dbReference type="EMBL" id="BAAANE010000009">
    <property type="protein sequence ID" value="GAA1654329.1"/>
    <property type="molecule type" value="Genomic_DNA"/>
</dbReference>
<reference evidence="2" key="1">
    <citation type="journal article" date="2019" name="Int. J. Syst. Evol. Microbiol.">
        <title>The Global Catalogue of Microorganisms (GCM) 10K type strain sequencing project: providing services to taxonomists for standard genome sequencing and annotation.</title>
        <authorList>
            <consortium name="The Broad Institute Genomics Platform"/>
            <consortium name="The Broad Institute Genome Sequencing Center for Infectious Disease"/>
            <person name="Wu L."/>
            <person name="Ma J."/>
        </authorList>
    </citation>
    <scope>NUCLEOTIDE SEQUENCE [LARGE SCALE GENOMIC DNA]</scope>
    <source>
        <strain evidence="2">JCM 14306</strain>
    </source>
</reference>
<evidence type="ECO:0008006" key="3">
    <source>
        <dbReference type="Google" id="ProtNLM"/>
    </source>
</evidence>
<evidence type="ECO:0000313" key="1">
    <source>
        <dbReference type="EMBL" id="GAA1654329.1"/>
    </source>
</evidence>
<accession>A0ABN2FP50</accession>
<comment type="caution">
    <text evidence="1">The sequence shown here is derived from an EMBL/GenBank/DDBJ whole genome shotgun (WGS) entry which is preliminary data.</text>
</comment>
<dbReference type="Proteomes" id="UP001501319">
    <property type="component" value="Unassembled WGS sequence"/>
</dbReference>
<proteinExistence type="predicted"/>
<name>A0ABN2FP50_9ACTN</name>
<gene>
    <name evidence="1" type="ORF">GCM10009744_53210</name>
</gene>
<keyword evidence="2" id="KW-1185">Reference proteome</keyword>
<sequence>MIAVTVDDSRAALQVALRDLWLAVAELVLNTNDDQPEESDLASAEHVAQLAVEIQGRLAEALARFDGSPPASVEEAMRELCDVERLVREAGLIYWRDLRAHGPVSQLRGSTRRRGGAWPSWWSGVEQSLERCEEPLVAAGQAVGAAWHELVTPPPTDTTRTNISRRSS</sequence>
<evidence type="ECO:0000313" key="2">
    <source>
        <dbReference type="Proteomes" id="UP001501319"/>
    </source>
</evidence>